<evidence type="ECO:0000313" key="2">
    <source>
        <dbReference type="EMBL" id="KAF2759775.1"/>
    </source>
</evidence>
<organism evidence="2 3">
    <name type="scientific">Pseudovirgaria hyperparasitica</name>
    <dbReference type="NCBI Taxonomy" id="470096"/>
    <lineage>
        <taxon>Eukaryota</taxon>
        <taxon>Fungi</taxon>
        <taxon>Dikarya</taxon>
        <taxon>Ascomycota</taxon>
        <taxon>Pezizomycotina</taxon>
        <taxon>Dothideomycetes</taxon>
        <taxon>Dothideomycetes incertae sedis</taxon>
        <taxon>Acrospermales</taxon>
        <taxon>Acrospermaceae</taxon>
        <taxon>Pseudovirgaria</taxon>
    </lineage>
</organism>
<protein>
    <submittedName>
        <fullName evidence="2">Formyltransferase</fullName>
    </submittedName>
</protein>
<dbReference type="Proteomes" id="UP000799437">
    <property type="component" value="Unassembled WGS sequence"/>
</dbReference>
<dbReference type="Pfam" id="PF00551">
    <property type="entry name" value="Formyl_trans_N"/>
    <property type="match status" value="1"/>
</dbReference>
<dbReference type="GO" id="GO:0005739">
    <property type="term" value="C:mitochondrion"/>
    <property type="evidence" value="ECO:0007669"/>
    <property type="project" value="TreeGrafter"/>
</dbReference>
<feature type="domain" description="Formyl transferase N-terminal" evidence="1">
    <location>
        <begin position="52"/>
        <end position="220"/>
    </location>
</feature>
<dbReference type="GO" id="GO:0004479">
    <property type="term" value="F:methionyl-tRNA formyltransferase activity"/>
    <property type="evidence" value="ECO:0007669"/>
    <property type="project" value="TreeGrafter"/>
</dbReference>
<dbReference type="OrthoDB" id="10268103at2759"/>
<dbReference type="SUPFAM" id="SSF53328">
    <property type="entry name" value="Formyltransferase"/>
    <property type="match status" value="1"/>
</dbReference>
<sequence length="387" mass="43396">MLIHAGRRLFSVPRQGVVTYTRCFSTIEDHREPLRILYCGTDAFSTSSLIALDNIRKKFPRIIESIQVLHKSEKPTGRGLKVLSEIPIQKLSRSLGLDTYHISHSNEIAVWTPPKEYNLIIAVSFGLFIPRRLIESAKYGGLNVHPSLLPDLRGAAPIHHALLLKRPVTGVTIQTLDVDKFDHGLRIEQSGPIDLTRGEYVTLESLSRKLGQVGSQILAQCIMNKSYLLGPNTEAPKDGGWSHSPCAPDDERFPPISPAPKITPEMKQIKWETQTFEDIALHRRVLGPTWDKSIHAMNKRIIFHRFEFARDASIFKDLLPGESITVSSPDSNVRTPYVKTCDGPDVGLKMLNWTVEGKRPNCYWIPKKPKSRAMSAEESKKIEGAAA</sequence>
<evidence type="ECO:0000313" key="3">
    <source>
        <dbReference type="Proteomes" id="UP000799437"/>
    </source>
</evidence>
<gene>
    <name evidence="2" type="ORF">EJ05DRAFT_474837</name>
</gene>
<evidence type="ECO:0000259" key="1">
    <source>
        <dbReference type="Pfam" id="PF00551"/>
    </source>
</evidence>
<dbReference type="InterPro" id="IPR002376">
    <property type="entry name" value="Formyl_transf_N"/>
</dbReference>
<name>A0A6A6WB32_9PEZI</name>
<dbReference type="InterPro" id="IPR036477">
    <property type="entry name" value="Formyl_transf_N_sf"/>
</dbReference>
<dbReference type="RefSeq" id="XP_033602226.1">
    <property type="nucleotide sequence ID" value="XM_033743681.1"/>
</dbReference>
<dbReference type="EMBL" id="ML996569">
    <property type="protein sequence ID" value="KAF2759775.1"/>
    <property type="molecule type" value="Genomic_DNA"/>
</dbReference>
<keyword evidence="3" id="KW-1185">Reference proteome</keyword>
<dbReference type="PANTHER" id="PTHR11138">
    <property type="entry name" value="METHIONYL-TRNA FORMYLTRANSFERASE"/>
    <property type="match status" value="1"/>
</dbReference>
<dbReference type="AlphaFoldDB" id="A0A6A6WB32"/>
<keyword evidence="2" id="KW-0808">Transferase</keyword>
<reference evidence="2" key="1">
    <citation type="journal article" date="2020" name="Stud. Mycol.">
        <title>101 Dothideomycetes genomes: a test case for predicting lifestyles and emergence of pathogens.</title>
        <authorList>
            <person name="Haridas S."/>
            <person name="Albert R."/>
            <person name="Binder M."/>
            <person name="Bloem J."/>
            <person name="Labutti K."/>
            <person name="Salamov A."/>
            <person name="Andreopoulos B."/>
            <person name="Baker S."/>
            <person name="Barry K."/>
            <person name="Bills G."/>
            <person name="Bluhm B."/>
            <person name="Cannon C."/>
            <person name="Castanera R."/>
            <person name="Culley D."/>
            <person name="Daum C."/>
            <person name="Ezra D."/>
            <person name="Gonzalez J."/>
            <person name="Henrissat B."/>
            <person name="Kuo A."/>
            <person name="Liang C."/>
            <person name="Lipzen A."/>
            <person name="Lutzoni F."/>
            <person name="Magnuson J."/>
            <person name="Mondo S."/>
            <person name="Nolan M."/>
            <person name="Ohm R."/>
            <person name="Pangilinan J."/>
            <person name="Park H.-J."/>
            <person name="Ramirez L."/>
            <person name="Alfaro M."/>
            <person name="Sun H."/>
            <person name="Tritt A."/>
            <person name="Yoshinaga Y."/>
            <person name="Zwiers L.-H."/>
            <person name="Turgeon B."/>
            <person name="Goodwin S."/>
            <person name="Spatafora J."/>
            <person name="Crous P."/>
            <person name="Grigoriev I."/>
        </authorList>
    </citation>
    <scope>NUCLEOTIDE SEQUENCE</scope>
    <source>
        <strain evidence="2">CBS 121739</strain>
    </source>
</reference>
<dbReference type="PANTHER" id="PTHR11138:SF5">
    <property type="entry name" value="METHIONYL-TRNA FORMYLTRANSFERASE, MITOCHONDRIAL"/>
    <property type="match status" value="1"/>
</dbReference>
<dbReference type="GeneID" id="54484735"/>
<dbReference type="Gene3D" id="3.40.50.12230">
    <property type="match status" value="1"/>
</dbReference>
<proteinExistence type="predicted"/>
<accession>A0A6A6WB32</accession>